<dbReference type="InterPro" id="IPR052275">
    <property type="entry name" value="Mt_Fe-S_assembly_factor"/>
</dbReference>
<reference evidence="3 4" key="1">
    <citation type="submission" date="2024-05" db="EMBL/GenBank/DDBJ databases">
        <authorList>
            <person name="Wallberg A."/>
        </authorList>
    </citation>
    <scope>NUCLEOTIDE SEQUENCE [LARGE SCALE GENOMIC DNA]</scope>
</reference>
<evidence type="ECO:0008006" key="5">
    <source>
        <dbReference type="Google" id="ProtNLM"/>
    </source>
</evidence>
<dbReference type="AlphaFoldDB" id="A0AAV2RDS4"/>
<dbReference type="Proteomes" id="UP001497623">
    <property type="component" value="Unassembled WGS sequence"/>
</dbReference>
<evidence type="ECO:0000313" key="4">
    <source>
        <dbReference type="Proteomes" id="UP001497623"/>
    </source>
</evidence>
<evidence type="ECO:0000256" key="1">
    <source>
        <dbReference type="ARBA" id="ARBA00005578"/>
    </source>
</evidence>
<dbReference type="EMBL" id="CAXKWB010020939">
    <property type="protein sequence ID" value="CAL4122893.1"/>
    <property type="molecule type" value="Genomic_DNA"/>
</dbReference>
<evidence type="ECO:0000313" key="3">
    <source>
        <dbReference type="EMBL" id="CAL4122893.1"/>
    </source>
</evidence>
<dbReference type="InterPro" id="IPR036065">
    <property type="entry name" value="BolA-like_sf"/>
</dbReference>
<dbReference type="GO" id="GO:0005759">
    <property type="term" value="C:mitochondrial matrix"/>
    <property type="evidence" value="ECO:0007669"/>
    <property type="project" value="TreeGrafter"/>
</dbReference>
<comment type="similarity">
    <text evidence="1 2">Belongs to the BolA/IbaG family.</text>
</comment>
<dbReference type="PANTHER" id="PTHR46188">
    <property type="entry name" value="BOLA-LIKE PROTEIN 3"/>
    <property type="match status" value="1"/>
</dbReference>
<evidence type="ECO:0000256" key="2">
    <source>
        <dbReference type="RuleBase" id="RU003860"/>
    </source>
</evidence>
<gene>
    <name evidence="3" type="ORF">MNOR_LOCUS23602</name>
</gene>
<accession>A0AAV2RDS4</accession>
<dbReference type="Gene3D" id="3.30.300.90">
    <property type="entry name" value="BolA-like"/>
    <property type="match status" value="1"/>
</dbReference>
<proteinExistence type="inferred from homology"/>
<feature type="non-terminal residue" evidence="3">
    <location>
        <position position="107"/>
    </location>
</feature>
<keyword evidence="4" id="KW-1185">Reference proteome</keyword>
<name>A0AAV2RDS4_MEGNR</name>
<dbReference type="Pfam" id="PF01722">
    <property type="entry name" value="BolA"/>
    <property type="match status" value="1"/>
</dbReference>
<protein>
    <recommendedName>
        <fullName evidence="5">BolA-like protein 3</fullName>
    </recommendedName>
</protein>
<dbReference type="InterPro" id="IPR002634">
    <property type="entry name" value="BolA"/>
</dbReference>
<sequence>MNVKTLIKMLISEHYELGSLRLMSQAAEPSGEGRLVELLQRRFPKASAVEVQDISGGCGSMYEVWVEAADFKGLSRVKQHRLITEALKEEIKDMHGLRISTSVPQDL</sequence>
<dbReference type="PANTHER" id="PTHR46188:SF1">
    <property type="entry name" value="BOLA-LIKE PROTEIN 3"/>
    <property type="match status" value="1"/>
</dbReference>
<dbReference type="SUPFAM" id="SSF82657">
    <property type="entry name" value="BolA-like"/>
    <property type="match status" value="1"/>
</dbReference>
<comment type="caution">
    <text evidence="3">The sequence shown here is derived from an EMBL/GenBank/DDBJ whole genome shotgun (WGS) entry which is preliminary data.</text>
</comment>
<organism evidence="3 4">
    <name type="scientific">Meganyctiphanes norvegica</name>
    <name type="common">Northern krill</name>
    <name type="synonym">Thysanopoda norvegica</name>
    <dbReference type="NCBI Taxonomy" id="48144"/>
    <lineage>
        <taxon>Eukaryota</taxon>
        <taxon>Metazoa</taxon>
        <taxon>Ecdysozoa</taxon>
        <taxon>Arthropoda</taxon>
        <taxon>Crustacea</taxon>
        <taxon>Multicrustacea</taxon>
        <taxon>Malacostraca</taxon>
        <taxon>Eumalacostraca</taxon>
        <taxon>Eucarida</taxon>
        <taxon>Euphausiacea</taxon>
        <taxon>Euphausiidae</taxon>
        <taxon>Meganyctiphanes</taxon>
    </lineage>
</organism>